<dbReference type="InterPro" id="IPR046618">
    <property type="entry name" value="DUF6731"/>
</dbReference>
<reference evidence="1" key="1">
    <citation type="submission" date="2017-10" db="EMBL/GenBank/DDBJ databases">
        <title>Resolving the taxonomy of Roseburia spp., Eubacterium rectale and Agathobacter spp. through phylogenomic analysis.</title>
        <authorList>
            <person name="Sheridan P.O."/>
            <person name="Walker A.W."/>
            <person name="Duncan S.H."/>
            <person name="Scott K.P."/>
            <person name="Toole P.W.O."/>
            <person name="Luis P."/>
            <person name="Flint H.J."/>
        </authorList>
    </citation>
    <scope>NUCLEOTIDE SEQUENCE [LARGE SCALE GENOMIC DNA]</scope>
    <source>
        <strain evidence="1">JK10</strain>
    </source>
</reference>
<dbReference type="AlphaFoldDB" id="A0A2G3EAR4"/>
<comment type="caution">
    <text evidence="1">The sequence shown here is derived from an EMBL/GenBank/DDBJ whole genome shotgun (WGS) entry which is preliminary data.</text>
</comment>
<name>A0A2G3EAR4_9FIRM</name>
<dbReference type="RefSeq" id="WP_099413299.1">
    <property type="nucleotide sequence ID" value="NZ_PDYH01000023.1"/>
</dbReference>
<dbReference type="Pfam" id="PF20505">
    <property type="entry name" value="DUF6731"/>
    <property type="match status" value="1"/>
</dbReference>
<proteinExistence type="predicted"/>
<keyword evidence="2" id="KW-1185">Reference proteome</keyword>
<evidence type="ECO:0000313" key="1">
    <source>
        <dbReference type="EMBL" id="PHU40203.1"/>
    </source>
</evidence>
<gene>
    <name evidence="1" type="ORF">CSX00_07175</name>
</gene>
<sequence>MGKKINITCKYYLVKTYTEVSAENNSLYDLRKWINEIRKHSLSDRIIDLGNNTKGRVENISIRDDFYALNFVRMDTYSSTYIVSEDEQAKHVDIEDDEYIGKNTVAVYNSKSSVLMLMSNVGGFSANTVTTYINSFFDEPVCVLSPIKFNKDFTRATNKYGKITIKIKNINDYRPSKDAPYEDVLIQAQKIQAETMSFEFSVRKKDEYLNANVVRTIISDAFDNMGAVSIARVKMQDEQGTALYNLFENVKHCNLSLETNEKGEIAFKAIASAMVEHFE</sequence>
<dbReference type="Proteomes" id="UP000224317">
    <property type="component" value="Unassembled WGS sequence"/>
</dbReference>
<accession>A0A2G3EAR4</accession>
<dbReference type="EMBL" id="PDYH01000023">
    <property type="protein sequence ID" value="PHU40203.1"/>
    <property type="molecule type" value="Genomic_DNA"/>
</dbReference>
<organism evidence="1 2">
    <name type="scientific">Pseudobutyrivibrio ruminis</name>
    <dbReference type="NCBI Taxonomy" id="46206"/>
    <lineage>
        <taxon>Bacteria</taxon>
        <taxon>Bacillati</taxon>
        <taxon>Bacillota</taxon>
        <taxon>Clostridia</taxon>
        <taxon>Lachnospirales</taxon>
        <taxon>Lachnospiraceae</taxon>
        <taxon>Pseudobutyrivibrio</taxon>
    </lineage>
</organism>
<protein>
    <submittedName>
        <fullName evidence="1">Uncharacterized protein</fullName>
    </submittedName>
</protein>
<evidence type="ECO:0000313" key="2">
    <source>
        <dbReference type="Proteomes" id="UP000224317"/>
    </source>
</evidence>